<sequence length="246" mass="26416">MNAIMRKYKLLIAVVNYGVARKTVKAAKKAGAEGGTTLLGEGTGGHQVSEILGIELEPEKEIILILVDESKLDVVLQAVISAARLDKPGRGIAFVLDVSRVAGICHLGTPAVPPEQNPGGMEMIKDGEEVLYDLIVTIVNKGDSEKVVDASRKVGAEGGTILFGRGTGIHENARLFGIPIEPEKEIILTLIERPKSGKVLEAIVNETDLNKPGKGIAFVLEVERVAGINRQLNRMVRKMLSESNPR</sequence>
<dbReference type="AlphaFoldDB" id="A0A1M5B6J0"/>
<dbReference type="SUPFAM" id="SSF54913">
    <property type="entry name" value="GlnB-like"/>
    <property type="match status" value="2"/>
</dbReference>
<keyword evidence="2" id="KW-1185">Reference proteome</keyword>
<proteinExistence type="predicted"/>
<dbReference type="GO" id="GO:0006808">
    <property type="term" value="P:regulation of nitrogen utilization"/>
    <property type="evidence" value="ECO:0007669"/>
    <property type="project" value="InterPro"/>
</dbReference>
<dbReference type="InterPro" id="IPR002187">
    <property type="entry name" value="N-reg_PII"/>
</dbReference>
<evidence type="ECO:0000313" key="1">
    <source>
        <dbReference type="EMBL" id="SHF38026.1"/>
    </source>
</evidence>
<dbReference type="OrthoDB" id="9803021at2"/>
<gene>
    <name evidence="1" type="ORF">SAMN02745218_02096</name>
</gene>
<dbReference type="InterPro" id="IPR015867">
    <property type="entry name" value="N-reg_PII/ATP_PRibTrfase_C"/>
</dbReference>
<dbReference type="SMART" id="SM00938">
    <property type="entry name" value="P-II"/>
    <property type="match status" value="2"/>
</dbReference>
<evidence type="ECO:0000313" key="2">
    <source>
        <dbReference type="Proteomes" id="UP000184196"/>
    </source>
</evidence>
<reference evidence="2" key="1">
    <citation type="submission" date="2016-11" db="EMBL/GenBank/DDBJ databases">
        <authorList>
            <person name="Varghese N."/>
            <person name="Submissions S."/>
        </authorList>
    </citation>
    <scope>NUCLEOTIDE SEQUENCE [LARGE SCALE GENOMIC DNA]</scope>
    <source>
        <strain evidence="2">DSM 11792</strain>
    </source>
</reference>
<dbReference type="RefSeq" id="WP_073165974.1">
    <property type="nucleotide sequence ID" value="NZ_FQUW01000026.1"/>
</dbReference>
<dbReference type="GO" id="GO:0030234">
    <property type="term" value="F:enzyme regulator activity"/>
    <property type="evidence" value="ECO:0007669"/>
    <property type="project" value="InterPro"/>
</dbReference>
<dbReference type="Pfam" id="PF00543">
    <property type="entry name" value="P-II"/>
    <property type="match status" value="2"/>
</dbReference>
<dbReference type="InterPro" id="IPR011322">
    <property type="entry name" value="N-reg_PII-like_a/b"/>
</dbReference>
<name>A0A1M5B6J0_9FIRM</name>
<organism evidence="1 2">
    <name type="scientific">Desulfofundulus australicus DSM 11792</name>
    <dbReference type="NCBI Taxonomy" id="1121425"/>
    <lineage>
        <taxon>Bacteria</taxon>
        <taxon>Bacillati</taxon>
        <taxon>Bacillota</taxon>
        <taxon>Clostridia</taxon>
        <taxon>Eubacteriales</taxon>
        <taxon>Peptococcaceae</taxon>
        <taxon>Desulfofundulus</taxon>
    </lineage>
</organism>
<dbReference type="Gene3D" id="3.30.70.120">
    <property type="match status" value="2"/>
</dbReference>
<dbReference type="Proteomes" id="UP000184196">
    <property type="component" value="Unassembled WGS sequence"/>
</dbReference>
<accession>A0A1M5B6J0</accession>
<dbReference type="EMBL" id="FQUW01000026">
    <property type="protein sequence ID" value="SHF38026.1"/>
    <property type="molecule type" value="Genomic_DNA"/>
</dbReference>
<protein>
    <submittedName>
        <fullName evidence="1">Nitrogen regulatory protein P-II family</fullName>
    </submittedName>
</protein>
<dbReference type="PROSITE" id="PS51343">
    <property type="entry name" value="PII_GLNB_DOM"/>
    <property type="match status" value="2"/>
</dbReference>